<gene>
    <name evidence="1" type="ORF">CEN91_126</name>
</gene>
<comment type="caution">
    <text evidence="1">The sequence shown here is derived from an EMBL/GenBank/DDBJ whole genome shotgun (WGS) entry which is preliminary data.</text>
</comment>
<accession>A0A554LLL3</accession>
<name>A0A554LLL3_9BACT</name>
<protein>
    <submittedName>
        <fullName evidence="1">Uncharacterized protein</fullName>
    </submittedName>
</protein>
<dbReference type="SUPFAM" id="SSF53335">
    <property type="entry name" value="S-adenosyl-L-methionine-dependent methyltransferases"/>
    <property type="match status" value="1"/>
</dbReference>
<sequence>MDAITKKQNLGQFFTTNSDYILRGFEEFVNEKEITDPFAGNQDLIKWAKKNNSKEIIGFDYDNKYVDQEHVFLNDSINSPRNYKFVCTNPPYLHKNKAKKEIKERFFFGKHAIFEDLYQISIFSILNCEEGILIVPLNFLCAENSKKIRELFFYKFEIVKLNIFSEQVFNDTTYNVISFYFEKRRNVFDKNIIEATIYPENKKIKLILEKKYNWQFGGEFVKQIKKTKNQLGIFRLTEDYLESGEYQVEVALQNIKDKKLQSISDEIKKILEKNILFLRAIDSKDGKKIQLEDIRKYNISGLIGKNTSRNMAHLIFKNEISINEQIDLMNKFNNELNINRNKYFSFFLTNFRDNNRKRISFDLAYKFLNYIYYGKDSRQPVLF</sequence>
<dbReference type="AlphaFoldDB" id="A0A554LLL3"/>
<dbReference type="Proteomes" id="UP000315589">
    <property type="component" value="Unassembled WGS sequence"/>
</dbReference>
<evidence type="ECO:0000313" key="2">
    <source>
        <dbReference type="Proteomes" id="UP000315589"/>
    </source>
</evidence>
<dbReference type="Gene3D" id="3.40.50.150">
    <property type="entry name" value="Vaccinia Virus protein VP39"/>
    <property type="match status" value="1"/>
</dbReference>
<proteinExistence type="predicted"/>
<organism evidence="1 2">
    <name type="scientific">Candidatus Berkelbacteria bacterium Licking1014_85</name>
    <dbReference type="NCBI Taxonomy" id="2017148"/>
    <lineage>
        <taxon>Bacteria</taxon>
        <taxon>Candidatus Berkelbacteria</taxon>
    </lineage>
</organism>
<dbReference type="EMBL" id="VMGI01000011">
    <property type="protein sequence ID" value="TSC93748.1"/>
    <property type="molecule type" value="Genomic_DNA"/>
</dbReference>
<evidence type="ECO:0000313" key="1">
    <source>
        <dbReference type="EMBL" id="TSC93748.1"/>
    </source>
</evidence>
<reference evidence="1 2" key="1">
    <citation type="submission" date="2017-07" db="EMBL/GenBank/DDBJ databases">
        <title>Mechanisms for carbon and nitrogen cycling indicate functional differentiation within the Candidate Phyla Radiation.</title>
        <authorList>
            <person name="Danczak R.E."/>
            <person name="Johnston M.D."/>
            <person name="Kenah C."/>
            <person name="Slattery M."/>
            <person name="Wrighton K.C."/>
            <person name="Wilkins M.J."/>
        </authorList>
    </citation>
    <scope>NUCLEOTIDE SEQUENCE [LARGE SCALE GENOMIC DNA]</scope>
    <source>
        <strain evidence="1">Licking1014_85</strain>
    </source>
</reference>
<dbReference type="InterPro" id="IPR029063">
    <property type="entry name" value="SAM-dependent_MTases_sf"/>
</dbReference>